<evidence type="ECO:0000313" key="2">
    <source>
        <dbReference type="EMBL" id="CAG8651871.1"/>
    </source>
</evidence>
<gene>
    <name evidence="2" type="ORF">AGERDE_LOCUS11438</name>
</gene>
<dbReference type="EMBL" id="CAJVPL010004839">
    <property type="protein sequence ID" value="CAG8651871.1"/>
    <property type="molecule type" value="Genomic_DNA"/>
</dbReference>
<reference evidence="2" key="1">
    <citation type="submission" date="2021-06" db="EMBL/GenBank/DDBJ databases">
        <authorList>
            <person name="Kallberg Y."/>
            <person name="Tangrot J."/>
            <person name="Rosling A."/>
        </authorList>
    </citation>
    <scope>NUCLEOTIDE SEQUENCE</scope>
    <source>
        <strain evidence="2">MT106</strain>
    </source>
</reference>
<accession>A0A9N9DXL7</accession>
<name>A0A9N9DXL7_9GLOM</name>
<dbReference type="AlphaFoldDB" id="A0A9N9DXL7"/>
<proteinExistence type="predicted"/>
<sequence length="192" mass="21976">MSFENEFLPFWKKFITNSDTRKQLNEEKKIDDKGEEKIIKKGIQLANFNGKYESPRKPTTEETLSTITEAVDVLAAASTGLGLVGGTVLGEMTDDNSGDNNDNKRRKDLENLRKDKEEIAQKIKQNDDEMDRLRAIINDPNRSEDDKNNARKQLIILEGENNNLKNRLRDLEDKMKNMEKDRPPMPTAPSIP</sequence>
<keyword evidence="3" id="KW-1185">Reference proteome</keyword>
<feature type="compositionally biased region" description="Basic and acidic residues" evidence="1">
    <location>
        <begin position="101"/>
        <end position="110"/>
    </location>
</feature>
<dbReference type="Proteomes" id="UP000789831">
    <property type="component" value="Unassembled WGS sequence"/>
</dbReference>
<feature type="region of interest" description="Disordered" evidence="1">
    <location>
        <begin position="91"/>
        <end position="110"/>
    </location>
</feature>
<organism evidence="2 3">
    <name type="scientific">Ambispora gerdemannii</name>
    <dbReference type="NCBI Taxonomy" id="144530"/>
    <lineage>
        <taxon>Eukaryota</taxon>
        <taxon>Fungi</taxon>
        <taxon>Fungi incertae sedis</taxon>
        <taxon>Mucoromycota</taxon>
        <taxon>Glomeromycotina</taxon>
        <taxon>Glomeromycetes</taxon>
        <taxon>Archaeosporales</taxon>
        <taxon>Ambisporaceae</taxon>
        <taxon>Ambispora</taxon>
    </lineage>
</organism>
<feature type="compositionally biased region" description="Basic and acidic residues" evidence="1">
    <location>
        <begin position="170"/>
        <end position="183"/>
    </location>
</feature>
<protein>
    <submittedName>
        <fullName evidence="2">8777_t:CDS:1</fullName>
    </submittedName>
</protein>
<evidence type="ECO:0000313" key="3">
    <source>
        <dbReference type="Proteomes" id="UP000789831"/>
    </source>
</evidence>
<comment type="caution">
    <text evidence="2">The sequence shown here is derived from an EMBL/GenBank/DDBJ whole genome shotgun (WGS) entry which is preliminary data.</text>
</comment>
<evidence type="ECO:0000256" key="1">
    <source>
        <dbReference type="SAM" id="MobiDB-lite"/>
    </source>
</evidence>
<feature type="region of interest" description="Disordered" evidence="1">
    <location>
        <begin position="170"/>
        <end position="192"/>
    </location>
</feature>